<dbReference type="AlphaFoldDB" id="U2MZU1"/>
<reference evidence="2 3" key="1">
    <citation type="journal article" date="2013" name="Genome Announc.">
        <title>Draft Genome Sequence of the Hydrogen- and Ethanol-Producing Bacterium Clostridium intestinale Strain URNW.</title>
        <authorList>
            <person name="Lal S."/>
            <person name="Ramachandran U."/>
            <person name="Zhang X."/>
            <person name="Sparling R."/>
            <person name="Levin D.B."/>
        </authorList>
    </citation>
    <scope>NUCLEOTIDE SEQUENCE [LARGE SCALE GENOMIC DNA]</scope>
    <source>
        <strain evidence="2 3">URNW</strain>
    </source>
</reference>
<dbReference type="Proteomes" id="UP000016721">
    <property type="component" value="Unassembled WGS sequence"/>
</dbReference>
<keyword evidence="1" id="KW-0812">Transmembrane</keyword>
<keyword evidence="1" id="KW-0472">Membrane</keyword>
<feature type="transmembrane region" description="Helical" evidence="1">
    <location>
        <begin position="303"/>
        <end position="328"/>
    </location>
</feature>
<dbReference type="HOGENOM" id="CLU_755870_0_0_9"/>
<comment type="caution">
    <text evidence="2">The sequence shown here is derived from an EMBL/GenBank/DDBJ whole genome shotgun (WGS) entry which is preliminary data.</text>
</comment>
<evidence type="ECO:0000313" key="2">
    <source>
        <dbReference type="EMBL" id="ERK28767.1"/>
    </source>
</evidence>
<feature type="transmembrane region" description="Helical" evidence="1">
    <location>
        <begin position="205"/>
        <end position="226"/>
    </location>
</feature>
<dbReference type="PATRIC" id="fig|1294142.3.peg.4137"/>
<feature type="transmembrane region" description="Helical" evidence="1">
    <location>
        <begin position="168"/>
        <end position="193"/>
    </location>
</feature>
<accession>U2MZU1</accession>
<sequence length="366" mass="42676">MLQKINKNYKFNLSLIQYIEAINERKEMKKFINQEIILKDKKTILLSLFFIVVISFFLTNTHTMFLAQENISESEVLIRRYLSLAPIKACILYFVYGLFIVFLFKDKKELFNDIDKNTYSFKEVFFTKYLSFISVVTLNTLIISLFKLMAYFVNSDIFSSYSIGASRVVMFFIIFTLVSITAGSLGFLSMFLIKNNFIAVVLLPMIEYSLFLLFGLFNLLISSYLWPIQWLLNKISTFLVDYFVFFIAFDWRIELQSLGMQLGSIAFFMASSALLMLLSYKAMKRIKGNIIERDYYFLWIKKVVSVILAFIGAFTVLVFLDLAVLLVMPQSFDKINLGINIFMFIIAIIIYKMPGVKNIDNKLEKN</sequence>
<dbReference type="EMBL" id="APJA01000030">
    <property type="protein sequence ID" value="ERK28767.1"/>
    <property type="molecule type" value="Genomic_DNA"/>
</dbReference>
<keyword evidence="3" id="KW-1185">Reference proteome</keyword>
<feature type="transmembrane region" description="Helical" evidence="1">
    <location>
        <begin position="265"/>
        <end position="283"/>
    </location>
</feature>
<feature type="transmembrane region" description="Helical" evidence="1">
    <location>
        <begin position="125"/>
        <end position="148"/>
    </location>
</feature>
<protein>
    <submittedName>
        <fullName evidence="2">Uncharacterized protein</fullName>
    </submittedName>
</protein>
<proteinExistence type="predicted"/>
<gene>
    <name evidence="2" type="ORF">CINTURNW_3986</name>
</gene>
<feature type="transmembrane region" description="Helical" evidence="1">
    <location>
        <begin position="44"/>
        <end position="65"/>
    </location>
</feature>
<keyword evidence="1" id="KW-1133">Transmembrane helix</keyword>
<evidence type="ECO:0000256" key="1">
    <source>
        <dbReference type="SAM" id="Phobius"/>
    </source>
</evidence>
<organism evidence="2 3">
    <name type="scientific">Clostridium intestinale URNW</name>
    <dbReference type="NCBI Taxonomy" id="1294142"/>
    <lineage>
        <taxon>Bacteria</taxon>
        <taxon>Bacillati</taxon>
        <taxon>Bacillota</taxon>
        <taxon>Clostridia</taxon>
        <taxon>Eubacteriales</taxon>
        <taxon>Clostridiaceae</taxon>
        <taxon>Clostridium</taxon>
    </lineage>
</organism>
<evidence type="ECO:0000313" key="3">
    <source>
        <dbReference type="Proteomes" id="UP000016721"/>
    </source>
</evidence>
<dbReference type="STRING" id="1294142.CINTURNW_3986"/>
<name>U2MZU1_9CLOT</name>
<feature type="transmembrane region" description="Helical" evidence="1">
    <location>
        <begin position="85"/>
        <end position="104"/>
    </location>
</feature>
<feature type="transmembrane region" description="Helical" evidence="1">
    <location>
        <begin position="335"/>
        <end position="353"/>
    </location>
</feature>